<dbReference type="GO" id="GO:0004821">
    <property type="term" value="F:histidine-tRNA ligase activity"/>
    <property type="evidence" value="ECO:0007669"/>
    <property type="project" value="UniProtKB-EC"/>
</dbReference>
<keyword evidence="9" id="KW-0436">Ligase</keyword>
<accession>A0ABS2MN61</accession>
<evidence type="ECO:0000313" key="10">
    <source>
        <dbReference type="Proteomes" id="UP000767854"/>
    </source>
</evidence>
<dbReference type="PANTHER" id="PTHR11476">
    <property type="entry name" value="HISTIDYL-TRNA SYNTHETASE"/>
    <property type="match status" value="1"/>
</dbReference>
<evidence type="ECO:0000256" key="2">
    <source>
        <dbReference type="ARBA" id="ARBA00012815"/>
    </source>
</evidence>
<dbReference type="InterPro" id="IPR006195">
    <property type="entry name" value="aa-tRNA-synth_II"/>
</dbReference>
<protein>
    <recommendedName>
        <fullName evidence="2 7">Histidine--tRNA ligase</fullName>
        <ecNumber evidence="2 7">6.1.1.21</ecNumber>
    </recommendedName>
</protein>
<evidence type="ECO:0000259" key="8">
    <source>
        <dbReference type="PROSITE" id="PS50862"/>
    </source>
</evidence>
<keyword evidence="5" id="KW-0648">Protein biosynthesis</keyword>
<dbReference type="EC" id="6.1.1.21" evidence="2 7"/>
<dbReference type="PIRSF" id="PIRSF001549">
    <property type="entry name" value="His-tRNA_synth"/>
    <property type="match status" value="1"/>
</dbReference>
<keyword evidence="4" id="KW-0067">ATP-binding</keyword>
<dbReference type="EMBL" id="JAFBDT010000002">
    <property type="protein sequence ID" value="MBM7560831.1"/>
    <property type="molecule type" value="Genomic_DNA"/>
</dbReference>
<proteinExistence type="inferred from homology"/>
<organism evidence="9 10">
    <name type="scientific">Fusibacter tunisiensis</name>
    <dbReference type="NCBI Taxonomy" id="1008308"/>
    <lineage>
        <taxon>Bacteria</taxon>
        <taxon>Bacillati</taxon>
        <taxon>Bacillota</taxon>
        <taxon>Clostridia</taxon>
        <taxon>Eubacteriales</taxon>
        <taxon>Eubacteriales Family XII. Incertae Sedis</taxon>
        <taxon>Fusibacter</taxon>
    </lineage>
</organism>
<evidence type="ECO:0000256" key="7">
    <source>
        <dbReference type="NCBIfam" id="TIGR00442"/>
    </source>
</evidence>
<evidence type="ECO:0000256" key="3">
    <source>
        <dbReference type="ARBA" id="ARBA00022741"/>
    </source>
</evidence>
<dbReference type="InterPro" id="IPR004516">
    <property type="entry name" value="HisRS/HisZ"/>
</dbReference>
<feature type="domain" description="Aminoacyl-transfer RNA synthetases class-II family profile" evidence="8">
    <location>
        <begin position="20"/>
        <end position="358"/>
    </location>
</feature>
<dbReference type="Gene3D" id="3.30.930.10">
    <property type="entry name" value="Bira Bifunctional Protein, Domain 2"/>
    <property type="match status" value="1"/>
</dbReference>
<dbReference type="InterPro" id="IPR045864">
    <property type="entry name" value="aa-tRNA-synth_II/BPL/LPL"/>
</dbReference>
<dbReference type="SUPFAM" id="SSF55681">
    <property type="entry name" value="Class II aaRS and biotin synthetases"/>
    <property type="match status" value="1"/>
</dbReference>
<comment type="catalytic activity">
    <reaction evidence="6">
        <text>tRNA(His) + L-histidine + ATP = L-histidyl-tRNA(His) + AMP + diphosphate + H(+)</text>
        <dbReference type="Rhea" id="RHEA:17313"/>
        <dbReference type="Rhea" id="RHEA-COMP:9665"/>
        <dbReference type="Rhea" id="RHEA-COMP:9689"/>
        <dbReference type="ChEBI" id="CHEBI:15378"/>
        <dbReference type="ChEBI" id="CHEBI:30616"/>
        <dbReference type="ChEBI" id="CHEBI:33019"/>
        <dbReference type="ChEBI" id="CHEBI:57595"/>
        <dbReference type="ChEBI" id="CHEBI:78442"/>
        <dbReference type="ChEBI" id="CHEBI:78527"/>
        <dbReference type="ChEBI" id="CHEBI:456215"/>
        <dbReference type="EC" id="6.1.1.21"/>
    </reaction>
</comment>
<comment type="caution">
    <text evidence="9">The sequence shown here is derived from an EMBL/GenBank/DDBJ whole genome shotgun (WGS) entry which is preliminary data.</text>
</comment>
<dbReference type="RefSeq" id="WP_204661573.1">
    <property type="nucleotide sequence ID" value="NZ_JAFBDT010000002.1"/>
</dbReference>
<evidence type="ECO:0000256" key="1">
    <source>
        <dbReference type="ARBA" id="ARBA00008226"/>
    </source>
</evidence>
<dbReference type="InterPro" id="IPR041715">
    <property type="entry name" value="HisRS-like_core"/>
</dbReference>
<keyword evidence="3" id="KW-0547">Nucleotide-binding</keyword>
<sequence length="413" mass="46502">MKTTLPPKGMRDFLPREKEIREYVMNEIRGVYRSSGFEEIETSYIENVENLTGGDGGENTKLIFKILKRGEKLNWSDAKEEDDLTDLGLRFDLTLPLVRFYSNNKNELPTIFKAIQMGPVFRAERPGKGRFRAFTQCDIDIIGDESNLAEVEIILTIARALKQLDINHFKIKINDRRVLKALVTGAGFTEAEFPDIAITLDKLDKIGKEGIVKELEGKSYDKTRIEALMTASDALKEKGLASIESMCLDGYENLKEIIEVVEALKETYDIVFDHTLVRGMGYYTSTIFEIEHSDLGYSIAGGGRYDKMIGKMIGSEVPAVGFSIGFERIVDLLMAENKLKHKQTKIALIYKDGNALTSVMKMSADLREAYSAVSVYKAKKKLGKQIEQLKKYGYDGVAVMDGELEVNLFDQTV</sequence>
<dbReference type="InterPro" id="IPR015807">
    <property type="entry name" value="His-tRNA-ligase"/>
</dbReference>
<dbReference type="CDD" id="cd00773">
    <property type="entry name" value="HisRS-like_core"/>
    <property type="match status" value="1"/>
</dbReference>
<evidence type="ECO:0000256" key="4">
    <source>
        <dbReference type="ARBA" id="ARBA00022840"/>
    </source>
</evidence>
<dbReference type="PANTHER" id="PTHR11476:SF7">
    <property type="entry name" value="HISTIDINE--TRNA LIGASE"/>
    <property type="match status" value="1"/>
</dbReference>
<comment type="similarity">
    <text evidence="1">Belongs to the class-II aminoacyl-tRNA synthetase family.</text>
</comment>
<evidence type="ECO:0000313" key="9">
    <source>
        <dbReference type="EMBL" id="MBM7560831.1"/>
    </source>
</evidence>
<evidence type="ECO:0000256" key="5">
    <source>
        <dbReference type="ARBA" id="ARBA00022917"/>
    </source>
</evidence>
<name>A0ABS2MN61_9FIRM</name>
<dbReference type="Proteomes" id="UP000767854">
    <property type="component" value="Unassembled WGS sequence"/>
</dbReference>
<dbReference type="Pfam" id="PF13393">
    <property type="entry name" value="tRNA-synt_His"/>
    <property type="match status" value="1"/>
</dbReference>
<keyword evidence="10" id="KW-1185">Reference proteome</keyword>
<dbReference type="NCBIfam" id="TIGR00442">
    <property type="entry name" value="hisS"/>
    <property type="match status" value="1"/>
</dbReference>
<evidence type="ECO:0000256" key="6">
    <source>
        <dbReference type="ARBA" id="ARBA00047639"/>
    </source>
</evidence>
<dbReference type="PROSITE" id="PS50862">
    <property type="entry name" value="AA_TRNA_LIGASE_II"/>
    <property type="match status" value="1"/>
</dbReference>
<gene>
    <name evidence="9" type="ORF">JOC49_000345</name>
</gene>
<reference evidence="9 10" key="1">
    <citation type="submission" date="2021-01" db="EMBL/GenBank/DDBJ databases">
        <title>Genomic Encyclopedia of Type Strains, Phase IV (KMG-IV): sequencing the most valuable type-strain genomes for metagenomic binning, comparative biology and taxonomic classification.</title>
        <authorList>
            <person name="Goeker M."/>
        </authorList>
    </citation>
    <scope>NUCLEOTIDE SEQUENCE [LARGE SCALE GENOMIC DNA]</scope>
    <source>
        <strain evidence="9 10">DSM 24436</strain>
    </source>
</reference>